<dbReference type="InterPro" id="IPR000504">
    <property type="entry name" value="RRM_dom"/>
</dbReference>
<feature type="region of interest" description="Disordered" evidence="2">
    <location>
        <begin position="75"/>
        <end position="99"/>
    </location>
</feature>
<dbReference type="EMBL" id="VOOR01000002">
    <property type="protein sequence ID" value="TXB69468.1"/>
    <property type="molecule type" value="Genomic_DNA"/>
</dbReference>
<evidence type="ECO:0000259" key="3">
    <source>
        <dbReference type="PROSITE" id="PS50102"/>
    </source>
</evidence>
<dbReference type="AlphaFoldDB" id="A0A5C6S3P8"/>
<accession>A0A5C6S3P8</accession>
<dbReference type="PANTHER" id="PTHR48027">
    <property type="entry name" value="HETEROGENEOUS NUCLEAR RIBONUCLEOPROTEIN 87F-RELATED"/>
    <property type="match status" value="1"/>
</dbReference>
<dbReference type="Pfam" id="PF00076">
    <property type="entry name" value="RRM_1"/>
    <property type="match status" value="1"/>
</dbReference>
<dbReference type="OrthoDB" id="9798855at2"/>
<evidence type="ECO:0000256" key="1">
    <source>
        <dbReference type="ARBA" id="ARBA00022884"/>
    </source>
</evidence>
<evidence type="ECO:0000313" key="4">
    <source>
        <dbReference type="EMBL" id="TXB69468.1"/>
    </source>
</evidence>
<comment type="caution">
    <text evidence="4">The sequence shown here is derived from an EMBL/GenBank/DDBJ whole genome shotgun (WGS) entry which is preliminary data.</text>
</comment>
<dbReference type="SUPFAM" id="SSF54928">
    <property type="entry name" value="RNA-binding domain, RBD"/>
    <property type="match status" value="1"/>
</dbReference>
<evidence type="ECO:0000256" key="2">
    <source>
        <dbReference type="SAM" id="MobiDB-lite"/>
    </source>
</evidence>
<dbReference type="InterPro" id="IPR052462">
    <property type="entry name" value="SLIRP/GR-RBP-like"/>
</dbReference>
<reference evidence="4 5" key="1">
    <citation type="submission" date="2019-08" db="EMBL/GenBank/DDBJ databases">
        <title>Genome of Phaeodactylibacter luteus.</title>
        <authorList>
            <person name="Bowman J.P."/>
        </authorList>
    </citation>
    <scope>NUCLEOTIDE SEQUENCE [LARGE SCALE GENOMIC DNA]</scope>
    <source>
        <strain evidence="4 5">KCTC 42180</strain>
    </source>
</reference>
<dbReference type="InterPro" id="IPR035979">
    <property type="entry name" value="RBD_domain_sf"/>
</dbReference>
<dbReference type="InterPro" id="IPR012677">
    <property type="entry name" value="Nucleotide-bd_a/b_plait_sf"/>
</dbReference>
<dbReference type="SMART" id="SM00360">
    <property type="entry name" value="RRM"/>
    <property type="match status" value="1"/>
</dbReference>
<protein>
    <submittedName>
        <fullName evidence="4">RNA-binding protein</fullName>
    </submittedName>
</protein>
<dbReference type="CDD" id="cd21608">
    <property type="entry name" value="RRM2_NsCP33_like"/>
    <property type="match status" value="1"/>
</dbReference>
<dbReference type="Proteomes" id="UP000321580">
    <property type="component" value="Unassembled WGS sequence"/>
</dbReference>
<keyword evidence="5" id="KW-1185">Reference proteome</keyword>
<name>A0A5C6S3P8_9BACT</name>
<organism evidence="4 5">
    <name type="scientific">Phaeodactylibacter luteus</name>
    <dbReference type="NCBI Taxonomy" id="1564516"/>
    <lineage>
        <taxon>Bacteria</taxon>
        <taxon>Pseudomonadati</taxon>
        <taxon>Bacteroidota</taxon>
        <taxon>Saprospiria</taxon>
        <taxon>Saprospirales</taxon>
        <taxon>Haliscomenobacteraceae</taxon>
        <taxon>Phaeodactylibacter</taxon>
    </lineage>
</organism>
<dbReference type="Gene3D" id="3.30.70.330">
    <property type="match status" value="1"/>
</dbReference>
<evidence type="ECO:0000313" key="5">
    <source>
        <dbReference type="Proteomes" id="UP000321580"/>
    </source>
</evidence>
<dbReference type="RefSeq" id="WP_147165600.1">
    <property type="nucleotide sequence ID" value="NZ_VOOR01000002.1"/>
</dbReference>
<dbReference type="InterPro" id="IPR048289">
    <property type="entry name" value="RRM2_NsCP33-like"/>
</dbReference>
<keyword evidence="1" id="KW-0694">RNA-binding</keyword>
<feature type="compositionally biased region" description="Gly residues" evidence="2">
    <location>
        <begin position="84"/>
        <end position="99"/>
    </location>
</feature>
<sequence length="99" mass="10867">MNIFVARLNYDTQENDLQYAFEEFGAVDSVKIIMDKMTGRSKGFGFVEMPNDDEARAAIKGLDNVELDGRTIVVKEAEPRENRGGGGGGGGRGGFSRRY</sequence>
<dbReference type="GO" id="GO:0003723">
    <property type="term" value="F:RNA binding"/>
    <property type="evidence" value="ECO:0007669"/>
    <property type="project" value="UniProtKB-KW"/>
</dbReference>
<feature type="domain" description="RRM" evidence="3">
    <location>
        <begin position="1"/>
        <end position="79"/>
    </location>
</feature>
<gene>
    <name evidence="4" type="ORF">FRY97_01265</name>
</gene>
<proteinExistence type="predicted"/>
<dbReference type="PROSITE" id="PS50102">
    <property type="entry name" value="RRM"/>
    <property type="match status" value="1"/>
</dbReference>